<comment type="similarity">
    <text evidence="3 14">Belongs to the ATPase alpha/beta chains family.</text>
</comment>
<dbReference type="NCBIfam" id="NF009884">
    <property type="entry name" value="PRK13343.1"/>
    <property type="match status" value="1"/>
</dbReference>
<dbReference type="InterPro" id="IPR023366">
    <property type="entry name" value="ATP_synth_asu-like_sf"/>
</dbReference>
<feature type="domain" description="ATPase F1/V1/A1 complex alpha/beta subunit nucleotide-binding" evidence="15">
    <location>
        <begin position="149"/>
        <end position="364"/>
    </location>
</feature>
<protein>
    <recommendedName>
        <fullName evidence="14">ATP synthase subunit alpha</fullName>
        <ecNumber evidence="14">7.1.2.2</ecNumber>
    </recommendedName>
    <alternativeName>
        <fullName evidence="14">ATP synthase F1 sector subunit alpha</fullName>
    </alternativeName>
    <alternativeName>
        <fullName evidence="14">F-ATPase subunit alpha</fullName>
    </alternativeName>
</protein>
<evidence type="ECO:0000256" key="9">
    <source>
        <dbReference type="ARBA" id="ARBA00023065"/>
    </source>
</evidence>
<proteinExistence type="inferred from homology"/>
<dbReference type="Pfam" id="PF00006">
    <property type="entry name" value="ATP-synt_ab"/>
    <property type="match status" value="1"/>
</dbReference>
<evidence type="ECO:0000256" key="4">
    <source>
        <dbReference type="ARBA" id="ARBA00022448"/>
    </source>
</evidence>
<dbReference type="InterPro" id="IPR038376">
    <property type="entry name" value="ATP_synth_asu_C_sf"/>
</dbReference>
<keyword evidence="8 14" id="KW-1278">Translocase</keyword>
<dbReference type="PIRSF" id="PIRSF039088">
    <property type="entry name" value="F_ATPase_subunit_alpha"/>
    <property type="match status" value="1"/>
</dbReference>
<keyword evidence="19" id="KW-1185">Reference proteome</keyword>
<dbReference type="Gene3D" id="2.40.30.20">
    <property type="match status" value="1"/>
</dbReference>
<dbReference type="Proteomes" id="UP000830055">
    <property type="component" value="Chromosome"/>
</dbReference>
<evidence type="ECO:0000259" key="16">
    <source>
        <dbReference type="Pfam" id="PF00306"/>
    </source>
</evidence>
<name>A0ABN6LYT1_9BACT</name>
<dbReference type="Gene3D" id="3.40.50.300">
    <property type="entry name" value="P-loop containing nucleotide triphosphate hydrolases"/>
    <property type="match status" value="1"/>
</dbReference>
<keyword evidence="10 14" id="KW-0472">Membrane</keyword>
<dbReference type="CDD" id="cd18113">
    <property type="entry name" value="ATP-synt_F1_alpha_C"/>
    <property type="match status" value="1"/>
</dbReference>
<evidence type="ECO:0000256" key="11">
    <source>
        <dbReference type="ARBA" id="ARBA00023196"/>
    </source>
</evidence>
<dbReference type="InterPro" id="IPR004100">
    <property type="entry name" value="ATPase_F1/V1/A1_a/bsu_N"/>
</dbReference>
<comment type="catalytic activity">
    <reaction evidence="14">
        <text>ATP + H2O + 4 H(+)(in) = ADP + phosphate + 5 H(+)(out)</text>
        <dbReference type="Rhea" id="RHEA:57720"/>
        <dbReference type="ChEBI" id="CHEBI:15377"/>
        <dbReference type="ChEBI" id="CHEBI:15378"/>
        <dbReference type="ChEBI" id="CHEBI:30616"/>
        <dbReference type="ChEBI" id="CHEBI:43474"/>
        <dbReference type="ChEBI" id="CHEBI:456216"/>
        <dbReference type="EC" id="7.1.2.2"/>
    </reaction>
</comment>
<organism evidence="18 19">
    <name type="scientific">Desulfofustis limnaeus</name>
    <dbReference type="NCBI Taxonomy" id="2740163"/>
    <lineage>
        <taxon>Bacteria</taxon>
        <taxon>Pseudomonadati</taxon>
        <taxon>Thermodesulfobacteriota</taxon>
        <taxon>Desulfobulbia</taxon>
        <taxon>Desulfobulbales</taxon>
        <taxon>Desulfocapsaceae</taxon>
        <taxon>Desulfofustis</taxon>
    </lineage>
</organism>
<feature type="domain" description="ATP synthase alpha subunit C-terminal" evidence="16">
    <location>
        <begin position="371"/>
        <end position="496"/>
    </location>
</feature>
<evidence type="ECO:0000256" key="3">
    <source>
        <dbReference type="ARBA" id="ARBA00008936"/>
    </source>
</evidence>
<dbReference type="Gene3D" id="1.20.150.20">
    <property type="entry name" value="ATP synthase alpha/beta chain, C-terminal domain"/>
    <property type="match status" value="1"/>
</dbReference>
<keyword evidence="5 14" id="KW-0547">Nucleotide-binding</keyword>
<dbReference type="SUPFAM" id="SSF50615">
    <property type="entry name" value="N-terminal domain of alpha and beta subunits of F1 ATP synthase"/>
    <property type="match status" value="1"/>
</dbReference>
<evidence type="ECO:0000313" key="18">
    <source>
        <dbReference type="EMBL" id="BDD85789.1"/>
    </source>
</evidence>
<dbReference type="InterPro" id="IPR027417">
    <property type="entry name" value="P-loop_NTPase"/>
</dbReference>
<evidence type="ECO:0000259" key="15">
    <source>
        <dbReference type="Pfam" id="PF00006"/>
    </source>
</evidence>
<dbReference type="NCBIfam" id="TIGR00962">
    <property type="entry name" value="atpA"/>
    <property type="match status" value="1"/>
</dbReference>
<feature type="binding site" evidence="14">
    <location>
        <begin position="169"/>
        <end position="176"/>
    </location>
    <ligand>
        <name>ATP</name>
        <dbReference type="ChEBI" id="CHEBI:30616"/>
    </ligand>
</feature>
<evidence type="ECO:0000313" key="19">
    <source>
        <dbReference type="Proteomes" id="UP000830055"/>
    </source>
</evidence>
<comment type="function">
    <text evidence="1 14">Produces ATP from ADP in the presence of a proton gradient across the membrane. The alpha chain is a regulatory subunit.</text>
</comment>
<evidence type="ECO:0000256" key="1">
    <source>
        <dbReference type="ARBA" id="ARBA00003784"/>
    </source>
</evidence>
<dbReference type="Pfam" id="PF02874">
    <property type="entry name" value="ATP-synt_ab_N"/>
    <property type="match status" value="1"/>
</dbReference>
<dbReference type="CDD" id="cd18116">
    <property type="entry name" value="ATP-synt_F1_alpha_N"/>
    <property type="match status" value="1"/>
</dbReference>
<feature type="site" description="Required for activity" evidence="14">
    <location>
        <position position="362"/>
    </location>
</feature>
<evidence type="ECO:0000256" key="6">
    <source>
        <dbReference type="ARBA" id="ARBA00022781"/>
    </source>
</evidence>
<dbReference type="InterPro" id="IPR020003">
    <property type="entry name" value="ATPase_a/bsu_AS"/>
</dbReference>
<keyword evidence="12 14" id="KW-0066">ATP synthesis</keyword>
<keyword evidence="6 14" id="KW-0375">Hydrogen ion transport</keyword>
<evidence type="ECO:0000256" key="5">
    <source>
        <dbReference type="ARBA" id="ARBA00022741"/>
    </source>
</evidence>
<accession>A0ABN6LYT1</accession>
<dbReference type="InterPro" id="IPR000793">
    <property type="entry name" value="ATP_synth_asu_C"/>
</dbReference>
<dbReference type="HAMAP" id="MF_01346">
    <property type="entry name" value="ATP_synth_alpha_bact"/>
    <property type="match status" value="1"/>
</dbReference>
<dbReference type="Pfam" id="PF00306">
    <property type="entry name" value="ATP-synt_ab_C"/>
    <property type="match status" value="1"/>
</dbReference>
<evidence type="ECO:0000256" key="2">
    <source>
        <dbReference type="ARBA" id="ARBA00004370"/>
    </source>
</evidence>
<dbReference type="CDD" id="cd01132">
    <property type="entry name" value="F1-ATPase_alpha_CD"/>
    <property type="match status" value="1"/>
</dbReference>
<evidence type="ECO:0000256" key="7">
    <source>
        <dbReference type="ARBA" id="ARBA00022840"/>
    </source>
</evidence>
<evidence type="ECO:0000256" key="13">
    <source>
        <dbReference type="ARBA" id="ARBA00026013"/>
    </source>
</evidence>
<evidence type="ECO:0000259" key="17">
    <source>
        <dbReference type="Pfam" id="PF02874"/>
    </source>
</evidence>
<keyword evidence="7 14" id="KW-0067">ATP-binding</keyword>
<dbReference type="EC" id="7.1.2.2" evidence="14"/>
<dbReference type="InterPro" id="IPR033732">
    <property type="entry name" value="ATP_synth_F1_a_nt-bd_dom"/>
</dbReference>
<dbReference type="PANTHER" id="PTHR48082:SF2">
    <property type="entry name" value="ATP SYNTHASE SUBUNIT ALPHA, MITOCHONDRIAL"/>
    <property type="match status" value="1"/>
</dbReference>
<dbReference type="InterPro" id="IPR005294">
    <property type="entry name" value="ATP_synth_F1_asu"/>
</dbReference>
<keyword evidence="11 14" id="KW-0139">CF(1)</keyword>
<evidence type="ECO:0000256" key="12">
    <source>
        <dbReference type="ARBA" id="ARBA00023310"/>
    </source>
</evidence>
<dbReference type="SUPFAM" id="SSF52540">
    <property type="entry name" value="P-loop containing nucleoside triphosphate hydrolases"/>
    <property type="match status" value="1"/>
</dbReference>
<dbReference type="SUPFAM" id="SSF47917">
    <property type="entry name" value="C-terminal domain of alpha and beta subunits of F1 ATP synthase"/>
    <property type="match status" value="1"/>
</dbReference>
<keyword evidence="9 14" id="KW-0406">Ion transport</keyword>
<dbReference type="EMBL" id="AP025516">
    <property type="protein sequence ID" value="BDD85789.1"/>
    <property type="molecule type" value="Genomic_DNA"/>
</dbReference>
<keyword evidence="14" id="KW-1003">Cell membrane</keyword>
<comment type="subcellular location">
    <subcellularLocation>
        <location evidence="14">Cell membrane</location>
        <topology evidence="14">Peripheral membrane protein</topology>
    </subcellularLocation>
    <subcellularLocation>
        <location evidence="2">Membrane</location>
    </subcellularLocation>
</comment>
<reference evidence="18 19" key="1">
    <citation type="submission" date="2022-01" db="EMBL/GenBank/DDBJ databases">
        <title>Desulfofustis limnae sp. nov., a novel mesophilic sulfate-reducing bacterium isolated from marsh soil.</title>
        <authorList>
            <person name="Watanabe M."/>
            <person name="Takahashi A."/>
            <person name="Kojima H."/>
            <person name="Fukui M."/>
        </authorList>
    </citation>
    <scope>NUCLEOTIDE SEQUENCE [LARGE SCALE GENOMIC DNA]</scope>
    <source>
        <strain evidence="18 19">PPLL</strain>
    </source>
</reference>
<keyword evidence="4 14" id="KW-0813">Transport</keyword>
<sequence length="507" mass="54917">MQIKAEEISQIIKDQIGEFQTKVDLDETGTVISVGDGIARVYGVQNCMAMELLEFPGGIMGLALNLEEDNVGCAVLGSVNKIKEGDIVKRTGRIAEVPVGPEMEGRVVDGIGQPIDGQGPINAKHFSKIEVLAPGVIARKGVHEPMYTGAKAVDAMTPVGRGQRELIIGDRQIGKTALCVDAIIAQKETDVHCIYVAVGQKKSTVALVVEALPKHGAMEYTTVVSACASDPAPMQYIAPFAGCAMGEYFRDNGQHALIIYDDLSKQAVSYRELSLLLRRPPGREAFPGDIFFNHSRLLERAAKVNDEKGAGSLTALPIIETQAGDVSAFIPTNVISITDGQVYLEPNLFFSGVRPAINVGLSVSRVGGAAQVKAMKQVAGTLRLDLAQYRELAAFAAFGSDLDAKTQAQLTRGERLVEILKQPQYQPLPMEKQVTILYAGTRGWLDKLPVSVLADYEQELYNYIESNEPSIFTDLKEQKVFTDAIKEKLEKALTSFGETFKATKGLN</sequence>
<dbReference type="PANTHER" id="PTHR48082">
    <property type="entry name" value="ATP SYNTHASE SUBUNIT ALPHA, MITOCHONDRIAL"/>
    <property type="match status" value="1"/>
</dbReference>
<comment type="subunit">
    <text evidence="13">F-type ATPases have 2 components, CF(1) - the catalytic core - and CF(0) - the membrane proton channel. CF(1) has five subunits: alpha(3), beta(3), gamma(1), delta(1), epsilon(1). CF(0) has four main subunits: a(1), b(1), b'(1) and c(9-12).</text>
</comment>
<dbReference type="RefSeq" id="WP_284152920.1">
    <property type="nucleotide sequence ID" value="NZ_AP025516.1"/>
</dbReference>
<dbReference type="InterPro" id="IPR000194">
    <property type="entry name" value="ATPase_F1/V1/A1_a/bsu_nucl-bd"/>
</dbReference>
<gene>
    <name evidence="14 18" type="primary">atpA</name>
    <name evidence="18" type="ORF">DPPLL_01540</name>
</gene>
<evidence type="ECO:0000256" key="10">
    <source>
        <dbReference type="ARBA" id="ARBA00023136"/>
    </source>
</evidence>
<evidence type="ECO:0000256" key="14">
    <source>
        <dbReference type="HAMAP-Rule" id="MF_01346"/>
    </source>
</evidence>
<evidence type="ECO:0000256" key="8">
    <source>
        <dbReference type="ARBA" id="ARBA00022967"/>
    </source>
</evidence>
<dbReference type="PROSITE" id="PS00152">
    <property type="entry name" value="ATPASE_ALPHA_BETA"/>
    <property type="match status" value="1"/>
</dbReference>
<dbReference type="InterPro" id="IPR036121">
    <property type="entry name" value="ATPase_F1/V1/A1_a/bsu_N_sf"/>
</dbReference>
<feature type="domain" description="ATPase F1/V1/A1 complex alpha/beta subunit N-terminal" evidence="17">
    <location>
        <begin position="27"/>
        <end position="92"/>
    </location>
</feature>